<evidence type="ECO:0000313" key="2">
    <source>
        <dbReference type="Proteomes" id="UP000054538"/>
    </source>
</evidence>
<reference evidence="2" key="2">
    <citation type="submission" date="2015-01" db="EMBL/GenBank/DDBJ databases">
        <title>Evolutionary Origins and Diversification of the Mycorrhizal Mutualists.</title>
        <authorList>
            <consortium name="DOE Joint Genome Institute"/>
            <consortium name="Mycorrhizal Genomics Consortium"/>
            <person name="Kohler A."/>
            <person name="Kuo A."/>
            <person name="Nagy L.G."/>
            <person name="Floudas D."/>
            <person name="Copeland A."/>
            <person name="Barry K.W."/>
            <person name="Cichocki N."/>
            <person name="Veneault-Fourrey C."/>
            <person name="LaButti K."/>
            <person name="Lindquist E.A."/>
            <person name="Lipzen A."/>
            <person name="Lundell T."/>
            <person name="Morin E."/>
            <person name="Murat C."/>
            <person name="Riley R."/>
            <person name="Ohm R."/>
            <person name="Sun H."/>
            <person name="Tunlid A."/>
            <person name="Henrissat B."/>
            <person name="Grigoriev I.V."/>
            <person name="Hibbett D.S."/>
            <person name="Martin F."/>
        </authorList>
    </citation>
    <scope>NUCLEOTIDE SEQUENCE [LARGE SCALE GENOMIC DNA]</scope>
    <source>
        <strain evidence="2">Ve08.2h10</strain>
    </source>
</reference>
<reference evidence="1 2" key="1">
    <citation type="submission" date="2014-04" db="EMBL/GenBank/DDBJ databases">
        <authorList>
            <consortium name="DOE Joint Genome Institute"/>
            <person name="Kuo A."/>
            <person name="Kohler A."/>
            <person name="Jargeat P."/>
            <person name="Nagy L.G."/>
            <person name="Floudas D."/>
            <person name="Copeland A."/>
            <person name="Barry K.W."/>
            <person name="Cichocki N."/>
            <person name="Veneault-Fourrey C."/>
            <person name="LaButti K."/>
            <person name="Lindquist E.A."/>
            <person name="Lipzen A."/>
            <person name="Lundell T."/>
            <person name="Morin E."/>
            <person name="Murat C."/>
            <person name="Sun H."/>
            <person name="Tunlid A."/>
            <person name="Henrissat B."/>
            <person name="Grigoriev I.V."/>
            <person name="Hibbett D.S."/>
            <person name="Martin F."/>
            <person name="Nordberg H.P."/>
            <person name="Cantor M.N."/>
            <person name="Hua S.X."/>
        </authorList>
    </citation>
    <scope>NUCLEOTIDE SEQUENCE [LARGE SCALE GENOMIC DNA]</scope>
    <source>
        <strain evidence="1 2">Ve08.2h10</strain>
    </source>
</reference>
<organism evidence="1 2">
    <name type="scientific">Paxillus rubicundulus Ve08.2h10</name>
    <dbReference type="NCBI Taxonomy" id="930991"/>
    <lineage>
        <taxon>Eukaryota</taxon>
        <taxon>Fungi</taxon>
        <taxon>Dikarya</taxon>
        <taxon>Basidiomycota</taxon>
        <taxon>Agaricomycotina</taxon>
        <taxon>Agaricomycetes</taxon>
        <taxon>Agaricomycetidae</taxon>
        <taxon>Boletales</taxon>
        <taxon>Paxilineae</taxon>
        <taxon>Paxillaceae</taxon>
        <taxon>Paxillus</taxon>
    </lineage>
</organism>
<keyword evidence="2" id="KW-1185">Reference proteome</keyword>
<feature type="non-terminal residue" evidence="1">
    <location>
        <position position="1"/>
    </location>
</feature>
<accession>A0A0D0DQP9</accession>
<dbReference type="Proteomes" id="UP000054538">
    <property type="component" value="Unassembled WGS sequence"/>
</dbReference>
<proteinExistence type="predicted"/>
<dbReference type="InParanoid" id="A0A0D0DQP9"/>
<dbReference type="AlphaFoldDB" id="A0A0D0DQP9"/>
<feature type="non-terminal residue" evidence="1">
    <location>
        <position position="55"/>
    </location>
</feature>
<dbReference type="EMBL" id="KN825734">
    <property type="protein sequence ID" value="KIK81770.1"/>
    <property type="molecule type" value="Genomic_DNA"/>
</dbReference>
<evidence type="ECO:0000313" key="1">
    <source>
        <dbReference type="EMBL" id="KIK81770.1"/>
    </source>
</evidence>
<protein>
    <submittedName>
        <fullName evidence="1">Unplaced genomic scaffold scaffold_912, whole genome shotgun sequence</fullName>
    </submittedName>
</protein>
<gene>
    <name evidence="1" type="ORF">PAXRUDRAFT_47690</name>
</gene>
<sequence length="55" mass="6307">PLHKITCHLLSICPNSASCKQLFSVFGSILTKWCNWLSTKNLTCLAELKMYVYEE</sequence>
<dbReference type="HOGENOM" id="CLU_208804_0_0_1"/>
<dbReference type="OrthoDB" id="3270501at2759"/>
<name>A0A0D0DQP9_9AGAM</name>